<feature type="transmembrane region" description="Helical" evidence="6">
    <location>
        <begin position="70"/>
        <end position="90"/>
    </location>
</feature>
<keyword evidence="8" id="KW-1185">Reference proteome</keyword>
<reference evidence="8" key="1">
    <citation type="journal article" date="2021" name="Syst. Appl. Microbiol.">
        <title>Roseomonas hellenica sp. nov., isolated from roots of wild-growing Alkanna tinctoria.</title>
        <authorList>
            <person name="Rat A."/>
            <person name="Naranjo H.D."/>
            <person name="Lebbe L."/>
            <person name="Cnockaert M."/>
            <person name="Krigas N."/>
            <person name="Grigoriadou K."/>
            <person name="Maloupa E."/>
            <person name="Willems A."/>
        </authorList>
    </citation>
    <scope>NUCLEOTIDE SEQUENCE [LARGE SCALE GENOMIC DNA]</scope>
    <source>
        <strain evidence="8">LMG 31159</strain>
    </source>
</reference>
<feature type="transmembrane region" description="Helical" evidence="6">
    <location>
        <begin position="41"/>
        <end position="63"/>
    </location>
</feature>
<dbReference type="InterPro" id="IPR037185">
    <property type="entry name" value="EmrE-like"/>
</dbReference>
<evidence type="ECO:0000256" key="6">
    <source>
        <dbReference type="SAM" id="Phobius"/>
    </source>
</evidence>
<dbReference type="PANTHER" id="PTHR30561">
    <property type="entry name" value="SMR FAMILY PROTON-DEPENDENT DRUG EFFLUX TRANSPORTER SUGE"/>
    <property type="match status" value="1"/>
</dbReference>
<evidence type="ECO:0000313" key="8">
    <source>
        <dbReference type="Proteomes" id="UP000698752"/>
    </source>
</evidence>
<organism evidence="7 8">
    <name type="scientific">Neoroseomonas terrae</name>
    <dbReference type="NCBI Taxonomy" id="424799"/>
    <lineage>
        <taxon>Bacteria</taxon>
        <taxon>Pseudomonadati</taxon>
        <taxon>Pseudomonadota</taxon>
        <taxon>Alphaproteobacteria</taxon>
        <taxon>Acetobacterales</taxon>
        <taxon>Acetobacteraceae</taxon>
        <taxon>Neoroseomonas</taxon>
    </lineage>
</organism>
<dbReference type="InterPro" id="IPR000390">
    <property type="entry name" value="Small_drug/metabolite_transptr"/>
</dbReference>
<sequence>MTMYWLALGAAICTSLLGQVLLKSGASGSVAAEAGFIDQLFRIPTMVGLVFYGGAALLYIIALRKIPMSVALPCTAASYVVIAVIGWAAFGESLGVQKIGAIALISAGVAWLATTA</sequence>
<proteinExistence type="predicted"/>
<gene>
    <name evidence="7" type="ORF">GXW78_04625</name>
</gene>
<evidence type="ECO:0000256" key="5">
    <source>
        <dbReference type="ARBA" id="ARBA00023136"/>
    </source>
</evidence>
<comment type="caution">
    <text evidence="7">The sequence shown here is derived from an EMBL/GenBank/DDBJ whole genome shotgun (WGS) entry which is preliminary data.</text>
</comment>
<comment type="subcellular location">
    <subcellularLocation>
        <location evidence="1">Cell membrane</location>
        <topology evidence="1">Multi-pass membrane protein</topology>
    </subcellularLocation>
</comment>
<dbReference type="EMBL" id="JAAEDI010000004">
    <property type="protein sequence ID" value="MBR0648935.1"/>
    <property type="molecule type" value="Genomic_DNA"/>
</dbReference>
<keyword evidence="4 6" id="KW-1133">Transmembrane helix</keyword>
<evidence type="ECO:0000256" key="1">
    <source>
        <dbReference type="ARBA" id="ARBA00004651"/>
    </source>
</evidence>
<dbReference type="SUPFAM" id="SSF103481">
    <property type="entry name" value="Multidrug resistance efflux transporter EmrE"/>
    <property type="match status" value="1"/>
</dbReference>
<dbReference type="Proteomes" id="UP000698752">
    <property type="component" value="Unassembled WGS sequence"/>
</dbReference>
<evidence type="ECO:0000256" key="3">
    <source>
        <dbReference type="ARBA" id="ARBA00022692"/>
    </source>
</evidence>
<evidence type="ECO:0000256" key="2">
    <source>
        <dbReference type="ARBA" id="ARBA00022475"/>
    </source>
</evidence>
<feature type="transmembrane region" description="Helical" evidence="6">
    <location>
        <begin position="96"/>
        <end position="114"/>
    </location>
</feature>
<accession>A0ABS5ED89</accession>
<dbReference type="RefSeq" id="WP_211866453.1">
    <property type="nucleotide sequence ID" value="NZ_JAAEDI010000004.1"/>
</dbReference>
<protein>
    <submittedName>
        <fullName evidence="7">Multidrug transporter</fullName>
    </submittedName>
</protein>
<evidence type="ECO:0000256" key="4">
    <source>
        <dbReference type="ARBA" id="ARBA00022989"/>
    </source>
</evidence>
<keyword evidence="3 6" id="KW-0812">Transmembrane</keyword>
<evidence type="ECO:0000313" key="7">
    <source>
        <dbReference type="EMBL" id="MBR0648935.1"/>
    </source>
</evidence>
<keyword evidence="5 6" id="KW-0472">Membrane</keyword>
<name>A0ABS5ED89_9PROT</name>
<dbReference type="Gene3D" id="1.10.3730.20">
    <property type="match status" value="1"/>
</dbReference>
<dbReference type="PANTHER" id="PTHR30561:SF9">
    <property type="entry name" value="4-AMINO-4-DEOXY-L-ARABINOSE-PHOSPHOUNDECAPRENOL FLIPPASE SUBUNIT ARNF-RELATED"/>
    <property type="match status" value="1"/>
</dbReference>
<keyword evidence="2" id="KW-1003">Cell membrane</keyword>